<comment type="caution">
    <text evidence="1">The sequence shown here is derived from an EMBL/GenBank/DDBJ whole genome shotgun (WGS) entry which is preliminary data.</text>
</comment>
<evidence type="ECO:0000313" key="2">
    <source>
        <dbReference type="Proteomes" id="UP000240490"/>
    </source>
</evidence>
<proteinExistence type="predicted"/>
<protein>
    <submittedName>
        <fullName evidence="1">Uncharacterized protein</fullName>
    </submittedName>
</protein>
<dbReference type="EMBL" id="NEXJ01000009">
    <property type="protein sequence ID" value="PSN92865.1"/>
    <property type="molecule type" value="Genomic_DNA"/>
</dbReference>
<evidence type="ECO:0000313" key="1">
    <source>
        <dbReference type="EMBL" id="PSN92865.1"/>
    </source>
</evidence>
<gene>
    <name evidence="1" type="ORF">B9Q08_00515</name>
</gene>
<dbReference type="AlphaFoldDB" id="A0A2R6B2N2"/>
<organism evidence="1 2">
    <name type="scientific">Candidatus Marsarchaeota G2 archaeon ECH_B_SAG-M15</name>
    <dbReference type="NCBI Taxonomy" id="1978162"/>
    <lineage>
        <taxon>Archaea</taxon>
        <taxon>Candidatus Marsarchaeota</taxon>
        <taxon>Candidatus Marsarchaeota group 2</taxon>
    </lineage>
</organism>
<accession>A0A2R6B2N2</accession>
<sequence>MNNKRLTLVDHHQVFSNWTTAYLWSTVKLPFRFDEPRKAATRMYDVALIETLFYVYYKIGFRKTSRKQFIWDSLGVETQLVKECSETPCEVIWRTSLSSGF</sequence>
<reference evidence="1 2" key="1">
    <citation type="submission" date="2017-04" db="EMBL/GenBank/DDBJ databases">
        <title>Novel microbial lineages endemic to geothermal iron-oxide mats fill important gaps in the evolutionary history of Archaea.</title>
        <authorList>
            <person name="Jay Z.J."/>
            <person name="Beam J.P."/>
            <person name="Dlakic M."/>
            <person name="Rusch D.B."/>
            <person name="Kozubal M.A."/>
            <person name="Inskeep W.P."/>
        </authorList>
    </citation>
    <scope>NUCLEOTIDE SEQUENCE [LARGE SCALE GENOMIC DNA]</scope>
    <source>
        <strain evidence="1">ECH_B_SAG-M15</strain>
    </source>
</reference>
<name>A0A2R6B2N2_9ARCH</name>
<dbReference type="Proteomes" id="UP000240490">
    <property type="component" value="Unassembled WGS sequence"/>
</dbReference>